<keyword evidence="1" id="KW-0496">Mitochondrion</keyword>
<sequence>MFYMCLLWRNLYFTSEVKGLADDRHIILILQFSRLDCKREARASEVHVRVFPAYAFGVESLGPGKVMYVAHHLWLQRLYHYQSVLPLCELRIPHAIDPRAPKRFT</sequence>
<dbReference type="GeneID" id="7804543"/>
<organism evidence="1">
    <name type="scientific">Nothoceros aenigmaticus</name>
    <dbReference type="NCBI Taxonomy" id="13813"/>
    <lineage>
        <taxon>Eukaryota</taxon>
        <taxon>Viridiplantae</taxon>
        <taxon>Streptophyta</taxon>
        <taxon>Embryophyta</taxon>
        <taxon>Anthocerotophyta</taxon>
        <taxon>Anthocerotopsida</taxon>
        <taxon>Dendrocerotidae</taxon>
        <taxon>Dendrocerotales</taxon>
        <taxon>Dendrocerotaceae</taxon>
        <taxon>Dendrocerotoideae</taxon>
        <taxon>Nothoceros</taxon>
    </lineage>
</organism>
<name>C3RYP8_9EMBR</name>
<dbReference type="EMBL" id="EU660574">
    <property type="protein sequence ID" value="ACC86804.1"/>
    <property type="molecule type" value="Genomic_DNA"/>
</dbReference>
<accession>C3RYP8</accession>
<gene>
    <name evidence="1" type="primary">ORF105</name>
    <name evidence="1" type="ORF">MeaeMp47</name>
</gene>
<protein>
    <submittedName>
        <fullName evidence="1">Uncharacterized protein ORF105</fullName>
    </submittedName>
</protein>
<geneLocation type="mitochondrion" evidence="1"/>
<dbReference type="RefSeq" id="YP_002860281.1">
    <property type="nucleotide sequence ID" value="NC_012651.1"/>
</dbReference>
<reference evidence="1" key="1">
    <citation type="journal article" date="2009" name="J. Mol. Evol.">
        <title>The complete mitochondrial genome sequence of the hornwort Megaceros aenigmaticus shows a mixed mode of conservative yet dynamic evolution in early land plant mitochondrial genomes.</title>
        <authorList>
            <person name="Li L."/>
            <person name="Wang B."/>
            <person name="Liu Y."/>
            <person name="Qiu Y.L."/>
        </authorList>
    </citation>
    <scope>NUCLEOTIDE SEQUENCE</scope>
</reference>
<proteinExistence type="predicted"/>
<evidence type="ECO:0000313" key="1">
    <source>
        <dbReference type="EMBL" id="ACC86804.1"/>
    </source>
</evidence>
<dbReference type="AlphaFoldDB" id="C3RYP8"/>